<dbReference type="FunFam" id="2.115.10.20:FF:000004">
    <property type="entry name" value="Glucosamine inositolphosphorylceramide transferase 1"/>
    <property type="match status" value="1"/>
</dbReference>
<dbReference type="InterPro" id="IPR023296">
    <property type="entry name" value="Glyco_hydro_beta-prop_sf"/>
</dbReference>
<keyword evidence="2" id="KW-0472">Membrane</keyword>
<dbReference type="Proteomes" id="UP000593564">
    <property type="component" value="Unassembled WGS sequence"/>
</dbReference>
<dbReference type="Pfam" id="PF24793">
    <property type="entry name" value="GINT1_N"/>
    <property type="match status" value="1"/>
</dbReference>
<keyword evidence="5" id="KW-1185">Reference proteome</keyword>
<gene>
    <name evidence="4" type="ORF">HYC85_000558</name>
</gene>
<dbReference type="Gene3D" id="2.115.10.20">
    <property type="entry name" value="Glycosyl hydrolase domain, family 43"/>
    <property type="match status" value="2"/>
</dbReference>
<accession>A0A7J7I340</accession>
<feature type="domain" description="Glucosamine inositolphosphorylceramide transferase 1 N-terminal" evidence="3">
    <location>
        <begin position="63"/>
        <end position="366"/>
    </location>
</feature>
<evidence type="ECO:0000259" key="3">
    <source>
        <dbReference type="Pfam" id="PF24793"/>
    </source>
</evidence>
<dbReference type="AlphaFoldDB" id="A0A7J7I340"/>
<evidence type="ECO:0000256" key="2">
    <source>
        <dbReference type="SAM" id="Phobius"/>
    </source>
</evidence>
<reference evidence="4 5" key="2">
    <citation type="submission" date="2020-07" db="EMBL/GenBank/DDBJ databases">
        <title>Genome assembly of wild tea tree DASZ reveals pedigree and selection history of tea varieties.</title>
        <authorList>
            <person name="Zhang W."/>
        </authorList>
    </citation>
    <scope>NUCLEOTIDE SEQUENCE [LARGE SCALE GENOMIC DNA]</scope>
    <source>
        <strain evidence="5">cv. G240</strain>
        <tissue evidence="4">Leaf</tissue>
    </source>
</reference>
<evidence type="ECO:0000313" key="5">
    <source>
        <dbReference type="Proteomes" id="UP000593564"/>
    </source>
</evidence>
<organism evidence="4 5">
    <name type="scientific">Camellia sinensis</name>
    <name type="common">Tea plant</name>
    <name type="synonym">Thea sinensis</name>
    <dbReference type="NCBI Taxonomy" id="4442"/>
    <lineage>
        <taxon>Eukaryota</taxon>
        <taxon>Viridiplantae</taxon>
        <taxon>Streptophyta</taxon>
        <taxon>Embryophyta</taxon>
        <taxon>Tracheophyta</taxon>
        <taxon>Spermatophyta</taxon>
        <taxon>Magnoliopsida</taxon>
        <taxon>eudicotyledons</taxon>
        <taxon>Gunneridae</taxon>
        <taxon>Pentapetalae</taxon>
        <taxon>asterids</taxon>
        <taxon>Ericales</taxon>
        <taxon>Theaceae</taxon>
        <taxon>Camellia</taxon>
    </lineage>
</organism>
<comment type="caution">
    <text evidence="4">The sequence shown here is derived from an EMBL/GenBank/DDBJ whole genome shotgun (WGS) entry which is preliminary data.</text>
</comment>
<feature type="transmembrane region" description="Helical" evidence="2">
    <location>
        <begin position="377"/>
        <end position="397"/>
    </location>
</feature>
<evidence type="ECO:0000313" key="4">
    <source>
        <dbReference type="EMBL" id="KAF5959349.1"/>
    </source>
</evidence>
<dbReference type="EMBL" id="JACBKZ010000001">
    <property type="protein sequence ID" value="KAF5959349.1"/>
    <property type="molecule type" value="Genomic_DNA"/>
</dbReference>
<sequence>MGSGAIVSCAAVNGGGGSMKSCVLSSTFAFFLSSFLVLGSIATLYAWFIITPHVPTTLSPLGCQDDNEGSWSIGVFYGDSPFSLKPIESVNQWRDESAAWPVANPVLTCASVSNAGFPSNFVADPFLYAQGDALYLFFETKNSITMQGDIGVARSIDNGATWQQLGIALDEDWHLSYPYVFDYNGQVYMMPEGSATGDLRLYRAVNFPLKWTLEKIIMKKPLVDAFIINRDGKFWLFGSDHSGIGTKKNGQLEIWYSSSPFGPWKAHKNNPIYNTDKSMGARNGGRPFVHNGNLYRIGQDCGETYGKRVRLFKVEILTKDKFREVEVPLGLEEPKKGVNAWNGARHHHLDVQLLDSGKWIAVMDGDRVPSGDATRRFILGCASFLAVAVPCYTYWFAAWHGEVPYPFELVPAQYEKEKRRFLGLGEDRTCFLLN</sequence>
<keyword evidence="2" id="KW-1133">Transmembrane helix</keyword>
<dbReference type="InterPro" id="IPR056442">
    <property type="entry name" value="GINT1_N"/>
</dbReference>
<reference evidence="5" key="1">
    <citation type="journal article" date="2020" name="Nat. Commun.">
        <title>Genome assembly of wild tea tree DASZ reveals pedigree and selection history of tea varieties.</title>
        <authorList>
            <person name="Zhang W."/>
            <person name="Zhang Y."/>
            <person name="Qiu H."/>
            <person name="Guo Y."/>
            <person name="Wan H."/>
            <person name="Zhang X."/>
            <person name="Scossa F."/>
            <person name="Alseekh S."/>
            <person name="Zhang Q."/>
            <person name="Wang P."/>
            <person name="Xu L."/>
            <person name="Schmidt M.H."/>
            <person name="Jia X."/>
            <person name="Li D."/>
            <person name="Zhu A."/>
            <person name="Guo F."/>
            <person name="Chen W."/>
            <person name="Ni D."/>
            <person name="Usadel B."/>
            <person name="Fernie A.R."/>
            <person name="Wen W."/>
        </authorList>
    </citation>
    <scope>NUCLEOTIDE SEQUENCE [LARGE SCALE GENOMIC DNA]</scope>
    <source>
        <strain evidence="5">cv. G240</strain>
    </source>
</reference>
<name>A0A7J7I340_CAMSI</name>
<dbReference type="PANTHER" id="PTHR43772">
    <property type="entry name" value="ENDO-1,4-BETA-XYLANASE"/>
    <property type="match status" value="1"/>
</dbReference>
<proteinExistence type="predicted"/>
<feature type="transmembrane region" description="Helical" evidence="2">
    <location>
        <begin position="28"/>
        <end position="50"/>
    </location>
</feature>
<keyword evidence="1" id="KW-0119">Carbohydrate metabolism</keyword>
<keyword evidence="2" id="KW-0812">Transmembrane</keyword>
<protein>
    <recommendedName>
        <fullName evidence="3">Glucosamine inositolphosphorylceramide transferase 1 N-terminal domain-containing protein</fullName>
    </recommendedName>
</protein>
<evidence type="ECO:0000256" key="1">
    <source>
        <dbReference type="ARBA" id="ARBA00023277"/>
    </source>
</evidence>
<dbReference type="PANTHER" id="PTHR43772:SF2">
    <property type="entry name" value="PUTATIVE (AFU_ORTHOLOGUE AFUA_2G04480)-RELATED"/>
    <property type="match status" value="1"/>
</dbReference>
<dbReference type="InterPro" id="IPR052176">
    <property type="entry name" value="Glycosyl_Hydrlase_43_Enz"/>
</dbReference>
<dbReference type="SUPFAM" id="SSF75005">
    <property type="entry name" value="Arabinanase/levansucrase/invertase"/>
    <property type="match status" value="1"/>
</dbReference>